<keyword evidence="2" id="KW-1185">Reference proteome</keyword>
<dbReference type="RefSeq" id="WP_345081535.1">
    <property type="nucleotide sequence ID" value="NZ_BAABFA010000010.1"/>
</dbReference>
<evidence type="ECO:0000313" key="1">
    <source>
        <dbReference type="EMBL" id="GAA4465193.1"/>
    </source>
</evidence>
<gene>
    <name evidence="1" type="ORF">GCM10023093_16930</name>
</gene>
<proteinExistence type="predicted"/>
<organism evidence="1 2">
    <name type="scientific">Nemorincola caseinilytica</name>
    <dbReference type="NCBI Taxonomy" id="2054315"/>
    <lineage>
        <taxon>Bacteria</taxon>
        <taxon>Pseudomonadati</taxon>
        <taxon>Bacteroidota</taxon>
        <taxon>Chitinophagia</taxon>
        <taxon>Chitinophagales</taxon>
        <taxon>Chitinophagaceae</taxon>
        <taxon>Nemorincola</taxon>
    </lineage>
</organism>
<evidence type="ECO:0000313" key="2">
    <source>
        <dbReference type="Proteomes" id="UP001500067"/>
    </source>
</evidence>
<dbReference type="EMBL" id="BAABFA010000010">
    <property type="protein sequence ID" value="GAA4465193.1"/>
    <property type="molecule type" value="Genomic_DNA"/>
</dbReference>
<sequence length="302" mass="33587">MAIQREIWQSHIEGNLFKNNEFLLASTDASHHVLNGHMVHIPQAGAVPGVEKDRLSLPATVTQRTDVDITYTLSEYTTDPILIPNAESYELSYSKRESVLGESQAALRERIAEGLLREWAPSMAARIIRTSGTDIDAHLDGTIGTRKRFLAKDLKTAQLTMNKQNIPMEGRYALMSADMFEQLTNDITVAEYPDFGTAYDVKNGVLGRLFGFNIMLRSSVLVYSDDATPVASAYGAAVADTDNDAVLCWQEHCVERALGTVDFFERLKDPTYYGDVYSIAVRMGGRKRRNDQKGTLVIVQDA</sequence>
<name>A0ABP8NFU7_9BACT</name>
<dbReference type="Proteomes" id="UP001500067">
    <property type="component" value="Unassembled WGS sequence"/>
</dbReference>
<protein>
    <submittedName>
        <fullName evidence="1">Uncharacterized protein</fullName>
    </submittedName>
</protein>
<reference evidence="2" key="1">
    <citation type="journal article" date="2019" name="Int. J. Syst. Evol. Microbiol.">
        <title>The Global Catalogue of Microorganisms (GCM) 10K type strain sequencing project: providing services to taxonomists for standard genome sequencing and annotation.</title>
        <authorList>
            <consortium name="The Broad Institute Genomics Platform"/>
            <consortium name="The Broad Institute Genome Sequencing Center for Infectious Disease"/>
            <person name="Wu L."/>
            <person name="Ma J."/>
        </authorList>
    </citation>
    <scope>NUCLEOTIDE SEQUENCE [LARGE SCALE GENOMIC DNA]</scope>
    <source>
        <strain evidence="2">JCM 32105</strain>
    </source>
</reference>
<comment type="caution">
    <text evidence="1">The sequence shown here is derived from an EMBL/GenBank/DDBJ whole genome shotgun (WGS) entry which is preliminary data.</text>
</comment>
<accession>A0ABP8NFU7</accession>